<dbReference type="EMBL" id="QWEI01000002">
    <property type="protein sequence ID" value="RHW38753.1"/>
    <property type="molecule type" value="Genomic_DNA"/>
</dbReference>
<accession>A0A396SCE5</accession>
<comment type="caution">
    <text evidence="4">The sequence shown here is derived from an EMBL/GenBank/DDBJ whole genome shotgun (WGS) entry which is preliminary data.</text>
</comment>
<proteinExistence type="predicted"/>
<dbReference type="AlphaFoldDB" id="A0A396SCE5"/>
<dbReference type="Gene3D" id="3.40.50.150">
    <property type="entry name" value="Vaccinia Virus protein VP39"/>
    <property type="match status" value="1"/>
</dbReference>
<name>A0A396SCE5_9BACL</name>
<evidence type="ECO:0000256" key="1">
    <source>
        <dbReference type="ARBA" id="ARBA00022603"/>
    </source>
</evidence>
<evidence type="ECO:0000313" key="4">
    <source>
        <dbReference type="EMBL" id="RHW38753.1"/>
    </source>
</evidence>
<reference evidence="4 5" key="1">
    <citation type="submission" date="2018-08" db="EMBL/GenBank/DDBJ databases">
        <title>Lysinibacillus sp. YLB-03 draft genome sequence.</title>
        <authorList>
            <person name="Yu L."/>
        </authorList>
    </citation>
    <scope>NUCLEOTIDE SEQUENCE [LARGE SCALE GENOMIC DNA]</scope>
    <source>
        <strain evidence="4 5">YLB-03</strain>
    </source>
</reference>
<evidence type="ECO:0000313" key="5">
    <source>
        <dbReference type="Proteomes" id="UP000265692"/>
    </source>
</evidence>
<dbReference type="PANTHER" id="PTHR43861">
    <property type="entry name" value="TRANS-ACONITATE 2-METHYLTRANSFERASE-RELATED"/>
    <property type="match status" value="1"/>
</dbReference>
<organism evidence="4 5">
    <name type="scientific">Ureibacillus yapensis</name>
    <dbReference type="NCBI Taxonomy" id="2304605"/>
    <lineage>
        <taxon>Bacteria</taxon>
        <taxon>Bacillati</taxon>
        <taxon>Bacillota</taxon>
        <taxon>Bacilli</taxon>
        <taxon>Bacillales</taxon>
        <taxon>Caryophanaceae</taxon>
        <taxon>Ureibacillus</taxon>
    </lineage>
</organism>
<dbReference type="OrthoDB" id="9811589at2"/>
<feature type="domain" description="Methyltransferase" evidence="3">
    <location>
        <begin position="41"/>
        <end position="135"/>
    </location>
</feature>
<gene>
    <name evidence="4" type="ORF">D1B33_06965</name>
</gene>
<keyword evidence="2 4" id="KW-0808">Transferase</keyword>
<dbReference type="Proteomes" id="UP000265692">
    <property type="component" value="Unassembled WGS sequence"/>
</dbReference>
<dbReference type="CDD" id="cd02440">
    <property type="entry name" value="AdoMet_MTases"/>
    <property type="match status" value="1"/>
</dbReference>
<keyword evidence="1 4" id="KW-0489">Methyltransferase</keyword>
<keyword evidence="5" id="KW-1185">Reference proteome</keyword>
<dbReference type="RefSeq" id="WP_118875785.1">
    <property type="nucleotide sequence ID" value="NZ_QWEI01000002.1"/>
</dbReference>
<dbReference type="GO" id="GO:0008168">
    <property type="term" value="F:methyltransferase activity"/>
    <property type="evidence" value="ECO:0007669"/>
    <property type="project" value="UniProtKB-KW"/>
</dbReference>
<dbReference type="PANTHER" id="PTHR43861:SF1">
    <property type="entry name" value="TRANS-ACONITATE 2-METHYLTRANSFERASE"/>
    <property type="match status" value="1"/>
</dbReference>
<evidence type="ECO:0000256" key="2">
    <source>
        <dbReference type="ARBA" id="ARBA00022679"/>
    </source>
</evidence>
<sequence length="247" mass="28525">MNSSYERFASVYDELMQDIPYDQYVQWVKKNAPAKQFPKLLDIGCGTGTLSLLFHEEGYDVSGIDLSEEMLAVAYERIQAKGAAIPLFAMSMDELEGFSELDIVTVPIDSINYLAQQEAVIETLRRIYEALRAGGQLFLDVHSLFKMDVIFLESPFTYDDGEIAYIWHTEPGEFDHSIYHIMTFFVKEEKSGLFERFDEEHFQRTFPAGEYVAWLQEIGFSKVEITADWEQKSPTEDSERIFIRAIK</sequence>
<dbReference type="Gene3D" id="2.20.25.110">
    <property type="entry name" value="S-adenosyl-L-methionine-dependent methyltransferases"/>
    <property type="match status" value="1"/>
</dbReference>
<dbReference type="SUPFAM" id="SSF53335">
    <property type="entry name" value="S-adenosyl-L-methionine-dependent methyltransferases"/>
    <property type="match status" value="1"/>
</dbReference>
<evidence type="ECO:0000259" key="3">
    <source>
        <dbReference type="Pfam" id="PF13649"/>
    </source>
</evidence>
<dbReference type="GO" id="GO:0032259">
    <property type="term" value="P:methylation"/>
    <property type="evidence" value="ECO:0007669"/>
    <property type="project" value="UniProtKB-KW"/>
</dbReference>
<dbReference type="InterPro" id="IPR029063">
    <property type="entry name" value="SAM-dependent_MTases_sf"/>
</dbReference>
<dbReference type="Pfam" id="PF13649">
    <property type="entry name" value="Methyltransf_25"/>
    <property type="match status" value="1"/>
</dbReference>
<protein>
    <submittedName>
        <fullName evidence="4">Class I SAM-dependent methyltransferase</fullName>
    </submittedName>
</protein>
<dbReference type="InterPro" id="IPR041698">
    <property type="entry name" value="Methyltransf_25"/>
</dbReference>